<feature type="compositionally biased region" description="Basic and acidic residues" evidence="1">
    <location>
        <begin position="321"/>
        <end position="330"/>
    </location>
</feature>
<sequence>MAKVVTKFPLLKELELNSFSSSTKGIKEVGRCCPNLKNLRFEEHWLRGDDLAFAIAERMPQLHHLSLTNNILSNVGLQAILNGCPHLEDLDLPLCDNSILTAKLINDCAKRINSVTLPVDKIVHIPFVETNQWDRATKASFADKVRGAQPEQLNVAELPVPETKGVSGTKDDHGIFIEASATEPRDIFQDSTSELDEITQHTADIEVGETVDAFNSPTQTSGTLGPIENVRTSIVAVNTSDQVIVSESIKDQVGGTLYEGEHAGCGIRSTNDPHDLQLVVGAVNDPIASFKSPKNTFRVLNEADSLLASTCWAEMAEEAEETKRAEKEGTWRTQKNKATKSKWMEQDLSPPSTRAILASITQ</sequence>
<protein>
    <submittedName>
        <fullName evidence="2">Uncharacterized protein</fullName>
    </submittedName>
</protein>
<dbReference type="AlphaFoldDB" id="A0A835I4J8"/>
<dbReference type="EMBL" id="JADFTS010000004">
    <property type="protein sequence ID" value="KAF9611131.1"/>
    <property type="molecule type" value="Genomic_DNA"/>
</dbReference>
<dbReference type="PANTHER" id="PTHR38926:SF2">
    <property type="entry name" value="F-BOX_LRR-REPEAT PROTEIN 21-RELATED"/>
    <property type="match status" value="1"/>
</dbReference>
<accession>A0A835I4J8</accession>
<feature type="region of interest" description="Disordered" evidence="1">
    <location>
        <begin position="320"/>
        <end position="353"/>
    </location>
</feature>
<organism evidence="2 3">
    <name type="scientific">Coptis chinensis</name>
    <dbReference type="NCBI Taxonomy" id="261450"/>
    <lineage>
        <taxon>Eukaryota</taxon>
        <taxon>Viridiplantae</taxon>
        <taxon>Streptophyta</taxon>
        <taxon>Embryophyta</taxon>
        <taxon>Tracheophyta</taxon>
        <taxon>Spermatophyta</taxon>
        <taxon>Magnoliopsida</taxon>
        <taxon>Ranunculales</taxon>
        <taxon>Ranunculaceae</taxon>
        <taxon>Coptidoideae</taxon>
        <taxon>Coptis</taxon>
    </lineage>
</organism>
<gene>
    <name evidence="2" type="ORF">IFM89_027089</name>
</gene>
<reference evidence="2 3" key="1">
    <citation type="submission" date="2020-10" db="EMBL/GenBank/DDBJ databases">
        <title>The Coptis chinensis genome and diversification of protoberbering-type alkaloids.</title>
        <authorList>
            <person name="Wang B."/>
            <person name="Shu S."/>
            <person name="Song C."/>
            <person name="Liu Y."/>
        </authorList>
    </citation>
    <scope>NUCLEOTIDE SEQUENCE [LARGE SCALE GENOMIC DNA]</scope>
    <source>
        <strain evidence="2">HL-2020</strain>
        <tissue evidence="2">Leaf</tissue>
    </source>
</reference>
<dbReference type="OrthoDB" id="2095648at2759"/>
<keyword evidence="3" id="KW-1185">Reference proteome</keyword>
<name>A0A835I4J8_9MAGN</name>
<dbReference type="InterPro" id="IPR032675">
    <property type="entry name" value="LRR_dom_sf"/>
</dbReference>
<dbReference type="PANTHER" id="PTHR38926">
    <property type="entry name" value="F-BOX DOMAIN CONTAINING PROTEIN, EXPRESSED"/>
    <property type="match status" value="1"/>
</dbReference>
<proteinExistence type="predicted"/>
<dbReference type="Gene3D" id="3.80.10.10">
    <property type="entry name" value="Ribonuclease Inhibitor"/>
    <property type="match status" value="1"/>
</dbReference>
<comment type="caution">
    <text evidence="2">The sequence shown here is derived from an EMBL/GenBank/DDBJ whole genome shotgun (WGS) entry which is preliminary data.</text>
</comment>
<dbReference type="Proteomes" id="UP000631114">
    <property type="component" value="Unassembled WGS sequence"/>
</dbReference>
<evidence type="ECO:0000256" key="1">
    <source>
        <dbReference type="SAM" id="MobiDB-lite"/>
    </source>
</evidence>
<dbReference type="SUPFAM" id="SSF52047">
    <property type="entry name" value="RNI-like"/>
    <property type="match status" value="1"/>
</dbReference>
<evidence type="ECO:0000313" key="2">
    <source>
        <dbReference type="EMBL" id="KAF9611131.1"/>
    </source>
</evidence>
<evidence type="ECO:0000313" key="3">
    <source>
        <dbReference type="Proteomes" id="UP000631114"/>
    </source>
</evidence>